<dbReference type="PANTHER" id="PTHR42834">
    <property type="entry name" value="ENDONUCLEASE/EXONUCLEASE/PHOSPHATASE FAMILY PROTEIN (AFU_ORTHOLOGUE AFUA_3G09210)"/>
    <property type="match status" value="1"/>
</dbReference>
<feature type="chain" id="PRO_5003954954" evidence="1">
    <location>
        <begin position="24"/>
        <end position="350"/>
    </location>
</feature>
<gene>
    <name evidence="3" type="ORF">HMPREF9134_01258</name>
</gene>
<proteinExistence type="predicted"/>
<dbReference type="PANTHER" id="PTHR42834:SF1">
    <property type="entry name" value="ENDONUCLEASE_EXONUCLEASE_PHOSPHATASE FAMILY PROTEIN (AFU_ORTHOLOGUE AFUA_3G09210)"/>
    <property type="match status" value="1"/>
</dbReference>
<dbReference type="Proteomes" id="UP000010408">
    <property type="component" value="Unassembled WGS sequence"/>
</dbReference>
<dbReference type="InterPro" id="IPR036691">
    <property type="entry name" value="Endo/exonu/phosph_ase_sf"/>
</dbReference>
<comment type="caution">
    <text evidence="3">The sequence shown here is derived from an EMBL/GenBank/DDBJ whole genome shotgun (WGS) entry which is preliminary data.</text>
</comment>
<dbReference type="EMBL" id="AMEQ01000035">
    <property type="protein sequence ID" value="EKY00910.1"/>
    <property type="molecule type" value="Genomic_DNA"/>
</dbReference>
<dbReference type="RefSeq" id="WP_005467318.1">
    <property type="nucleotide sequence ID" value="NZ_KB291031.1"/>
</dbReference>
<feature type="signal peptide" evidence="1">
    <location>
        <begin position="1"/>
        <end position="23"/>
    </location>
</feature>
<keyword evidence="3" id="KW-0378">Hydrolase</keyword>
<keyword evidence="3" id="KW-0269">Exonuclease</keyword>
<evidence type="ECO:0000313" key="4">
    <source>
        <dbReference type="Proteomes" id="UP000010408"/>
    </source>
</evidence>
<evidence type="ECO:0000259" key="2">
    <source>
        <dbReference type="Pfam" id="PF19580"/>
    </source>
</evidence>
<dbReference type="Gene3D" id="3.60.10.10">
    <property type="entry name" value="Endonuclease/exonuclease/phosphatase"/>
    <property type="match status" value="1"/>
</dbReference>
<keyword evidence="3" id="KW-0540">Nuclease</keyword>
<organism evidence="3 4">
    <name type="scientific">Porphyromonas catoniae F0037</name>
    <dbReference type="NCBI Taxonomy" id="1127696"/>
    <lineage>
        <taxon>Bacteria</taxon>
        <taxon>Pseudomonadati</taxon>
        <taxon>Bacteroidota</taxon>
        <taxon>Bacteroidia</taxon>
        <taxon>Bacteroidales</taxon>
        <taxon>Porphyromonadaceae</taxon>
        <taxon>Porphyromonas</taxon>
    </lineage>
</organism>
<protein>
    <submittedName>
        <fullName evidence="3">Endonuclease/exonuclease/phosphatase family protein</fullName>
    </submittedName>
</protein>
<evidence type="ECO:0000256" key="1">
    <source>
        <dbReference type="SAM" id="SignalP"/>
    </source>
</evidence>
<dbReference type="Pfam" id="PF19580">
    <property type="entry name" value="Exo_endo_phos_3"/>
    <property type="match status" value="1"/>
</dbReference>
<dbReference type="SUPFAM" id="SSF56219">
    <property type="entry name" value="DNase I-like"/>
    <property type="match status" value="1"/>
</dbReference>
<dbReference type="GO" id="GO:0004527">
    <property type="term" value="F:exonuclease activity"/>
    <property type="evidence" value="ECO:0007669"/>
    <property type="project" value="UniProtKB-KW"/>
</dbReference>
<sequence length="350" mass="39625">MNRSFLTLLLTLCLSVHCLSAQAKKQVRLTVAFYNLENLFDTIDGDNNDEDFLPEGKNQWTQEKYKQKLHNMAYAISQIGSKNGPDIIGLCEMENRQVLQDLLAEPELRDLGYEIVHFDSPDKRGIDCALFYRSKYFQLLDARPHPVRLKGEEYIKTRDVLEVNGLLLGEPVSFLVSHWPSRVGGEQISLRRRMQAAQVMRSVTDSLLQANPAHKVILMGDFNDDPTSASVVQGLKAKVTPEGLTPEDLYNPMAKIHASGRGTLAYRDVWNLFDNLVVTANLIGGADTSLHLLQDKKSGDYAYIYSADFLTQKTGHFKGYPFRTFSSGRFQGGYSDHYPVYLYLTRTIEE</sequence>
<accession>L1NCA8</accession>
<dbReference type="HOGENOM" id="CLU_058239_1_0_10"/>
<dbReference type="AlphaFoldDB" id="L1NCA8"/>
<name>L1NCA8_9PORP</name>
<dbReference type="STRING" id="1127696.HMPREF9134_01258"/>
<dbReference type="PATRIC" id="fig|1127696.3.peg.1134"/>
<keyword evidence="1" id="KW-0732">Signal</keyword>
<dbReference type="InterPro" id="IPR005135">
    <property type="entry name" value="Endo/exonuclease/phosphatase"/>
</dbReference>
<dbReference type="eggNOG" id="COG2374">
    <property type="taxonomic scope" value="Bacteria"/>
</dbReference>
<keyword evidence="3" id="KW-0255">Endonuclease</keyword>
<dbReference type="GO" id="GO:0004519">
    <property type="term" value="F:endonuclease activity"/>
    <property type="evidence" value="ECO:0007669"/>
    <property type="project" value="UniProtKB-KW"/>
</dbReference>
<feature type="domain" description="Endonuclease/exonuclease/phosphatase" evidence="2">
    <location>
        <begin position="30"/>
        <end position="346"/>
    </location>
</feature>
<evidence type="ECO:0000313" key="3">
    <source>
        <dbReference type="EMBL" id="EKY00910.1"/>
    </source>
</evidence>
<reference evidence="3 4" key="1">
    <citation type="submission" date="2012-05" db="EMBL/GenBank/DDBJ databases">
        <authorList>
            <person name="Weinstock G."/>
            <person name="Sodergren E."/>
            <person name="Lobos E.A."/>
            <person name="Fulton L."/>
            <person name="Fulton R."/>
            <person name="Courtney L."/>
            <person name="Fronick C."/>
            <person name="O'Laughlin M."/>
            <person name="Godfrey J."/>
            <person name="Wilson R.M."/>
            <person name="Miner T."/>
            <person name="Farmer C."/>
            <person name="Delehaunty K."/>
            <person name="Cordes M."/>
            <person name="Minx P."/>
            <person name="Tomlinson C."/>
            <person name="Chen J."/>
            <person name="Wollam A."/>
            <person name="Pepin K.H."/>
            <person name="Bhonagiri V."/>
            <person name="Zhang X."/>
            <person name="Suruliraj S."/>
            <person name="Warren W."/>
            <person name="Mitreva M."/>
            <person name="Mardis E.R."/>
            <person name="Wilson R.K."/>
        </authorList>
    </citation>
    <scope>NUCLEOTIDE SEQUENCE [LARGE SCALE GENOMIC DNA]</scope>
    <source>
        <strain evidence="3 4">F0037</strain>
    </source>
</reference>